<evidence type="ECO:0000259" key="2">
    <source>
        <dbReference type="Pfam" id="PF20150"/>
    </source>
</evidence>
<gene>
    <name evidence="3" type="ORF">PG993_008748</name>
</gene>
<dbReference type="PANTHER" id="PTHR35910">
    <property type="entry name" value="2EXR DOMAIN-CONTAINING PROTEIN"/>
    <property type="match status" value="1"/>
</dbReference>
<reference evidence="3 4" key="1">
    <citation type="submission" date="2023-01" db="EMBL/GenBank/DDBJ databases">
        <title>Analysis of 21 Apiospora genomes using comparative genomics revels a genus with tremendous synthesis potential of carbohydrate active enzymes and secondary metabolites.</title>
        <authorList>
            <person name="Sorensen T."/>
        </authorList>
    </citation>
    <scope>NUCLEOTIDE SEQUENCE [LARGE SCALE GENOMIC DNA]</scope>
    <source>
        <strain evidence="3 4">CBS 33761</strain>
    </source>
</reference>
<evidence type="ECO:0000313" key="3">
    <source>
        <dbReference type="EMBL" id="KAK8036134.1"/>
    </source>
</evidence>
<feature type="domain" description="2EXR" evidence="2">
    <location>
        <begin position="29"/>
        <end position="114"/>
    </location>
</feature>
<organism evidence="3 4">
    <name type="scientific">Apiospora rasikravindrae</name>
    <dbReference type="NCBI Taxonomy" id="990691"/>
    <lineage>
        <taxon>Eukaryota</taxon>
        <taxon>Fungi</taxon>
        <taxon>Dikarya</taxon>
        <taxon>Ascomycota</taxon>
        <taxon>Pezizomycotina</taxon>
        <taxon>Sordariomycetes</taxon>
        <taxon>Xylariomycetidae</taxon>
        <taxon>Amphisphaeriales</taxon>
        <taxon>Apiosporaceae</taxon>
        <taxon>Apiospora</taxon>
    </lineage>
</organism>
<dbReference type="InterPro" id="IPR045518">
    <property type="entry name" value="2EXR"/>
</dbReference>
<accession>A0ABR1SP76</accession>
<protein>
    <recommendedName>
        <fullName evidence="2">2EXR domain-containing protein</fullName>
    </recommendedName>
</protein>
<dbReference type="EMBL" id="JAQQWK010000008">
    <property type="protein sequence ID" value="KAK8036134.1"/>
    <property type="molecule type" value="Genomic_DNA"/>
</dbReference>
<dbReference type="PANTHER" id="PTHR35910:SF1">
    <property type="entry name" value="2EXR DOMAIN-CONTAINING PROTEIN"/>
    <property type="match status" value="1"/>
</dbReference>
<dbReference type="Pfam" id="PF20150">
    <property type="entry name" value="2EXR"/>
    <property type="match status" value="1"/>
</dbReference>
<name>A0ABR1SP76_9PEZI</name>
<dbReference type="Proteomes" id="UP001444661">
    <property type="component" value="Unassembled WGS sequence"/>
</dbReference>
<feature type="region of interest" description="Disordered" evidence="1">
    <location>
        <begin position="155"/>
        <end position="174"/>
    </location>
</feature>
<comment type="caution">
    <text evidence="3">The sequence shown here is derived from an EMBL/GenBank/DDBJ whole genome shotgun (WGS) entry which is preliminary data.</text>
</comment>
<evidence type="ECO:0000313" key="4">
    <source>
        <dbReference type="Proteomes" id="UP001444661"/>
    </source>
</evidence>
<evidence type="ECO:0000256" key="1">
    <source>
        <dbReference type="SAM" id="MobiDB-lite"/>
    </source>
</evidence>
<sequence>MSNMKSSKGNAKKSENSLRLRDLAKNVTFTPFPRLPIELRCQIWRTSWETDTIGPYDLTVHDRHRREPVVGHENKLPISSQVNQESREETMKMYGRVPNSPVYIFHSVINYKIDRLELDCTYKLLCPSMTREHFHRLERVTLRTSEVAIDAFYNAPDSSESEGSDTESAEAENPTTTSYKTLGNFFYYPKKKYFAALRDLHIRIPFNLLDISDMREDMRNSYRPMLFRNKGSGGVHIEPYTVKGYCHGFRVRFLRHSEITHLGEGEPAEEHQEWLDFIGETLWMTFSPECWLAKDRVAGFRTKQKHHQLL</sequence>
<feature type="compositionally biased region" description="Acidic residues" evidence="1">
    <location>
        <begin position="159"/>
        <end position="170"/>
    </location>
</feature>
<keyword evidence="4" id="KW-1185">Reference proteome</keyword>
<proteinExistence type="predicted"/>